<comment type="similarity">
    <text evidence="1">Belongs to the SGT1 family.</text>
</comment>
<feature type="region of interest" description="Disordered" evidence="2">
    <location>
        <begin position="359"/>
        <end position="381"/>
    </location>
</feature>
<sequence>MPVETDIANGCKLIFEQNKPKEALEIYDSVLLKEPENFNAHYYKCIALHKLYYGSKNWHTEEVLTALKENLTKALEIAKKRCIREKIGLVYYRWFLLYYHLKDYDSANRYLENAKKYGYNDQTLPLWEANLKEKRAGIVKEGQISKDIIKEEVPQGTEQQQQTLKFRTDWYQSPKTVTISLFTANPPKTKDEITIDLKNKNNSAHLTLSYKNPSNTSSEFQYTANLSNPIDVGSFDPAKDIFIGSKKLEITLTKNKAGVTWKTLELQKDQEQQKSSIQPISTTNSTSKTNSVLKYPSSSKKHIDWSKFDLDSDEYENDENAGDANKFFQELYKNSDADTQRAMMKSFIESNGTALNTNWNEVKSETVETVPPDGLEAKKWD</sequence>
<feature type="domain" description="SGS" evidence="3">
    <location>
        <begin position="294"/>
        <end position="381"/>
    </location>
</feature>
<evidence type="ECO:0000256" key="2">
    <source>
        <dbReference type="SAM" id="MobiDB-lite"/>
    </source>
</evidence>
<gene>
    <name evidence="5" type="ORF">SCODWIG_03410</name>
</gene>
<dbReference type="EMBL" id="UFAJ01000810">
    <property type="protein sequence ID" value="SSD61649.1"/>
    <property type="molecule type" value="Genomic_DNA"/>
</dbReference>
<dbReference type="Gene3D" id="1.25.40.10">
    <property type="entry name" value="Tetratricopeptide repeat domain"/>
    <property type="match status" value="1"/>
</dbReference>
<dbReference type="InterPro" id="IPR044563">
    <property type="entry name" value="Sgt1-like"/>
</dbReference>
<protein>
    <submittedName>
        <fullName evidence="5">Related to Protein SGT1</fullName>
    </submittedName>
</protein>
<name>A0A376BAN9_9ASCO</name>
<dbReference type="Pfam" id="PF04969">
    <property type="entry name" value="CS"/>
    <property type="match status" value="1"/>
</dbReference>
<dbReference type="AlphaFoldDB" id="A0A376BAN9"/>
<evidence type="ECO:0000313" key="6">
    <source>
        <dbReference type="Proteomes" id="UP000262825"/>
    </source>
</evidence>
<dbReference type="InterPro" id="IPR011990">
    <property type="entry name" value="TPR-like_helical_dom_sf"/>
</dbReference>
<dbReference type="InterPro" id="IPR008978">
    <property type="entry name" value="HSP20-like_chaperone"/>
</dbReference>
<dbReference type="VEuPathDB" id="FungiDB:SCODWIG_03410"/>
<evidence type="ECO:0000256" key="1">
    <source>
        <dbReference type="ARBA" id="ARBA00008509"/>
    </source>
</evidence>
<feature type="region of interest" description="Disordered" evidence="2">
    <location>
        <begin position="268"/>
        <end position="293"/>
    </location>
</feature>
<keyword evidence="6" id="KW-1185">Reference proteome</keyword>
<dbReference type="CDD" id="cd06466">
    <property type="entry name" value="p23_CS_SGT1_like"/>
    <property type="match status" value="1"/>
</dbReference>
<dbReference type="PROSITE" id="PS51048">
    <property type="entry name" value="SGS"/>
    <property type="match status" value="1"/>
</dbReference>
<feature type="compositionally biased region" description="Low complexity" evidence="2">
    <location>
        <begin position="281"/>
        <end position="291"/>
    </location>
</feature>
<evidence type="ECO:0000259" key="3">
    <source>
        <dbReference type="PROSITE" id="PS51048"/>
    </source>
</evidence>
<evidence type="ECO:0000259" key="4">
    <source>
        <dbReference type="PROSITE" id="PS51203"/>
    </source>
</evidence>
<dbReference type="PANTHER" id="PTHR45862">
    <property type="entry name" value="PROTEIN SGT1 HOMOLOG"/>
    <property type="match status" value="1"/>
</dbReference>
<dbReference type="Gene3D" id="2.60.40.790">
    <property type="match status" value="1"/>
</dbReference>
<dbReference type="GO" id="GO:0051087">
    <property type="term" value="F:protein-folding chaperone binding"/>
    <property type="evidence" value="ECO:0007669"/>
    <property type="project" value="InterPro"/>
</dbReference>
<accession>A0A376BAN9</accession>
<dbReference type="SUPFAM" id="SSF48452">
    <property type="entry name" value="TPR-like"/>
    <property type="match status" value="1"/>
</dbReference>
<reference evidence="6" key="1">
    <citation type="submission" date="2018-06" db="EMBL/GenBank/DDBJ databases">
        <authorList>
            <person name="Guldener U."/>
        </authorList>
    </citation>
    <scope>NUCLEOTIDE SEQUENCE [LARGE SCALE GENOMIC DNA]</scope>
    <source>
        <strain evidence="6">UTAD17</strain>
    </source>
</reference>
<feature type="domain" description="CS" evidence="4">
    <location>
        <begin position="163"/>
        <end position="265"/>
    </location>
</feature>
<dbReference type="SUPFAM" id="SSF49764">
    <property type="entry name" value="HSP20-like chaperones"/>
    <property type="match status" value="1"/>
</dbReference>
<evidence type="ECO:0000313" key="5">
    <source>
        <dbReference type="EMBL" id="SSD61649.1"/>
    </source>
</evidence>
<dbReference type="InterPro" id="IPR007052">
    <property type="entry name" value="CS_dom"/>
</dbReference>
<proteinExistence type="inferred from homology"/>
<organism evidence="5 6">
    <name type="scientific">Saccharomycodes ludwigii</name>
    <dbReference type="NCBI Taxonomy" id="36035"/>
    <lineage>
        <taxon>Eukaryota</taxon>
        <taxon>Fungi</taxon>
        <taxon>Dikarya</taxon>
        <taxon>Ascomycota</taxon>
        <taxon>Saccharomycotina</taxon>
        <taxon>Saccharomycetes</taxon>
        <taxon>Saccharomycodales</taxon>
        <taxon>Saccharomycodaceae</taxon>
        <taxon>Saccharomycodes</taxon>
    </lineage>
</organism>
<dbReference type="PROSITE" id="PS51203">
    <property type="entry name" value="CS"/>
    <property type="match status" value="1"/>
</dbReference>
<dbReference type="Proteomes" id="UP000262825">
    <property type="component" value="Unassembled WGS sequence"/>
</dbReference>
<dbReference type="Pfam" id="PF05002">
    <property type="entry name" value="SGS"/>
    <property type="match status" value="1"/>
</dbReference>
<dbReference type="InterPro" id="IPR007699">
    <property type="entry name" value="SGS_dom"/>
</dbReference>